<dbReference type="STRING" id="66692.ABC0244"/>
<dbReference type="HOGENOM" id="CLU_021293_2_3_9"/>
<dbReference type="eggNOG" id="COG3039">
    <property type="taxonomic scope" value="Bacteria"/>
</dbReference>
<dbReference type="InterPro" id="IPR047629">
    <property type="entry name" value="IS1182_transpos"/>
</dbReference>
<reference evidence="4 5" key="1">
    <citation type="journal article" date="1994" name="J. Ferment. Bioeng.">
        <title>Molecular cloning and nucleotide sequence of the gene for an alkaline protease from the alkalophilic Bacillus sp. KSM-K16.</title>
        <authorList>
            <person name="Hakamada Y."/>
            <person name="Kobayashi T."/>
            <person name="Hitomi J."/>
            <person name="Kawai S."/>
            <person name="Ito S."/>
        </authorList>
    </citation>
    <scope>NUCLEOTIDE SEQUENCE [LARGE SCALE GENOMIC DNA]</scope>
    <source>
        <strain evidence="4 5">KSM-K16</strain>
    </source>
</reference>
<reference evidence="4 5" key="2">
    <citation type="journal article" date="1995" name="Appl. Microbiol. Biotechnol.">
        <title>Purification and properties of an alkaline protease from alkalophilic Bacillus sp. KSM-K16.</title>
        <authorList>
            <person name="Kobayashi T."/>
            <person name="Hakamada Y."/>
            <person name="Adachi S."/>
            <person name="Hitomi J."/>
            <person name="Yoshimatsu T."/>
            <person name="Koike K."/>
            <person name="Kawai S."/>
            <person name="Ito S."/>
        </authorList>
    </citation>
    <scope>NUCLEOTIDE SEQUENCE [LARGE SCALE GENOMIC DNA]</scope>
    <source>
        <strain evidence="4 5">KSM-K16</strain>
    </source>
</reference>
<proteinExistence type="predicted"/>
<dbReference type="KEGG" id="bcl:ABC0244"/>
<feature type="domain" description="Transposase InsH N-terminal" evidence="2">
    <location>
        <begin position="18"/>
        <end position="112"/>
    </location>
</feature>
<evidence type="ECO:0000259" key="3">
    <source>
        <dbReference type="Pfam" id="PF13751"/>
    </source>
</evidence>
<dbReference type="NCBIfam" id="NF033551">
    <property type="entry name" value="transpos_IS1182"/>
    <property type="match status" value="1"/>
</dbReference>
<feature type="region of interest" description="Disordered" evidence="1">
    <location>
        <begin position="179"/>
        <end position="212"/>
    </location>
</feature>
<dbReference type="EMBL" id="AP006627">
    <property type="protein sequence ID" value="BAD62787.1"/>
    <property type="molecule type" value="Genomic_DNA"/>
</dbReference>
<keyword evidence="5" id="KW-1185">Reference proteome</keyword>
<evidence type="ECO:0000313" key="5">
    <source>
        <dbReference type="Proteomes" id="UP000001168"/>
    </source>
</evidence>
<dbReference type="Proteomes" id="UP000001168">
    <property type="component" value="Chromosome"/>
</dbReference>
<dbReference type="PANTHER" id="PTHR33408">
    <property type="entry name" value="TRANSPOSASE"/>
    <property type="match status" value="1"/>
</dbReference>
<dbReference type="AlphaFoldDB" id="Q5WLG8"/>
<dbReference type="RefSeq" id="WP_011245107.1">
    <property type="nucleotide sequence ID" value="NC_006582.1"/>
</dbReference>
<feature type="domain" description="Transposase DDE" evidence="3">
    <location>
        <begin position="322"/>
        <end position="441"/>
    </location>
</feature>
<dbReference type="InterPro" id="IPR025668">
    <property type="entry name" value="Tnp_DDE_dom"/>
</dbReference>
<dbReference type="InterPro" id="IPR008490">
    <property type="entry name" value="Transposase_InsH_N"/>
</dbReference>
<evidence type="ECO:0000313" key="4">
    <source>
        <dbReference type="EMBL" id="BAD62787.1"/>
    </source>
</evidence>
<feature type="compositionally biased region" description="Basic and acidic residues" evidence="1">
    <location>
        <begin position="198"/>
        <end position="207"/>
    </location>
</feature>
<reference evidence="4 5" key="5">
    <citation type="journal article" date="2007" name="Extremophiles">
        <title>Intragenomic diversity of the V1 regions of 16S rRNA genes in high-alkaline protease-producing Bacillus clausii spp.</title>
        <authorList>
            <person name="Kageyama Y."/>
            <person name="Takaki Y."/>
            <person name="Shimamura S."/>
            <person name="Nishi S."/>
            <person name="Nogi Y."/>
            <person name="Uchimura K."/>
            <person name="Kobayashi T."/>
            <person name="Hitomi J."/>
            <person name="Ozaki K."/>
            <person name="Kawai S."/>
            <person name="Ito S."/>
            <person name="Horikoshi K."/>
        </authorList>
    </citation>
    <scope>NUCLEOTIDE SEQUENCE [LARGE SCALE GENOMIC DNA]</scope>
    <source>
        <strain evidence="4 5">KSM-K16</strain>
    </source>
</reference>
<gene>
    <name evidence="4" type="ordered locus">ABC0244</name>
</gene>
<reference evidence="4 5" key="3">
    <citation type="journal article" date="1997" name="Protein Eng.">
        <title>High-resolution crystal structure of M-protease: phylogeny aided analysis of the high-alkaline adaptation mechanism.</title>
        <authorList>
            <person name="Shirai T."/>
            <person name="Suzuki A."/>
            <person name="Yamane T."/>
            <person name="Ashida T."/>
            <person name="Kobayashi T."/>
            <person name="Ito S."/>
        </authorList>
    </citation>
    <scope>NUCLEOTIDE SEQUENCE [LARGE SCALE GENOMIC DNA]</scope>
    <source>
        <strain evidence="4 5">KSM-K16</strain>
    </source>
</reference>
<evidence type="ECO:0000256" key="1">
    <source>
        <dbReference type="SAM" id="MobiDB-lite"/>
    </source>
</evidence>
<organism evidence="4 5">
    <name type="scientific">Shouchella clausii (strain KSM-K16)</name>
    <name type="common">Alkalihalobacillus clausii</name>
    <dbReference type="NCBI Taxonomy" id="66692"/>
    <lineage>
        <taxon>Bacteria</taxon>
        <taxon>Bacillati</taxon>
        <taxon>Bacillota</taxon>
        <taxon>Bacilli</taxon>
        <taxon>Bacillales</taxon>
        <taxon>Bacillaceae</taxon>
        <taxon>Shouchella</taxon>
    </lineage>
</organism>
<evidence type="ECO:0000259" key="2">
    <source>
        <dbReference type="Pfam" id="PF05598"/>
    </source>
</evidence>
<protein>
    <submittedName>
        <fullName evidence="4">Transposase</fullName>
    </submittedName>
</protein>
<dbReference type="Pfam" id="PF05598">
    <property type="entry name" value="DUF772"/>
    <property type="match status" value="1"/>
</dbReference>
<reference evidence="5" key="4">
    <citation type="submission" date="2003-10" db="EMBL/GenBank/DDBJ databases">
        <title>The complete genome sequence of the alkaliphilic Bacillus clausii KSM-K16.</title>
        <authorList>
            <person name="Takaki Y."/>
            <person name="Kageyama Y."/>
            <person name="Shimamura S."/>
            <person name="Suzuki H."/>
            <person name="Nishi S."/>
            <person name="Hatada Y."/>
            <person name="Kawai S."/>
            <person name="Ito S."/>
            <person name="Horikoshi K."/>
        </authorList>
    </citation>
    <scope>NUCLEOTIDE SEQUENCE [LARGE SCALE GENOMIC DNA]</scope>
    <source>
        <strain evidence="5">KSM-K16</strain>
    </source>
</reference>
<dbReference type="PANTHER" id="PTHR33408:SF2">
    <property type="entry name" value="TRANSPOSASE DDE DOMAIN-CONTAINING PROTEIN"/>
    <property type="match status" value="1"/>
</dbReference>
<sequence>MLSKQLEDKRMQMEMVWIEKLVPEDHLVRKLDAAIDFDFIYDLVEDLYSKDRGRPSVDPVVLIKMVFIQYIFGIRSMRQTIKEIETNVAYRWFLGFGFEDKIPHFSTFGKNYVRRFRDSDVFEQLFYRILKQAMDKGFVSPEVAFIDSTSIKANANKRKHRKKVVRTETRAYQTQLEEEINGERVKNGKKPLPPSQKDPSREVKESTTDPESGYYVKSEREKMFAYNFHTACDANGFVLGTIVKPANVHDSQVFHELFDQLKTKVCQPKVVAVDAGYKTPAIAKKLQEEGVHPVMPYKRPMTPKGYIRKNEFVYDEYYDCFLCPQNQVLSYRTTNREGYREYISDPRICESCPLLAQCTKNRNHQKLVLRHIWQDALDEAEHLRHTERNRDIYAKRKETIERVFADLKQKHGLRWTNLKGLEKNAMQAMLVFGAMNLKKLATWSWRRNLPPTPKSPISTHLFIIKKTPLRIIFSKAFCLRSEALPHEAMPFLCSQIPARTRAVLPFSITNRSPE</sequence>
<dbReference type="Pfam" id="PF13751">
    <property type="entry name" value="DDE_Tnp_1_6"/>
    <property type="match status" value="1"/>
</dbReference>
<accession>Q5WLG8</accession>
<name>Q5WLG8_SHOC1</name>